<gene>
    <name evidence="1" type="ORF">MML48_2g00010240</name>
</gene>
<name>A0ACB9TJE7_HOLOL</name>
<comment type="caution">
    <text evidence="1">The sequence shown here is derived from an EMBL/GenBank/DDBJ whole genome shotgun (WGS) entry which is preliminary data.</text>
</comment>
<evidence type="ECO:0000313" key="2">
    <source>
        <dbReference type="Proteomes" id="UP001056778"/>
    </source>
</evidence>
<protein>
    <submittedName>
        <fullName evidence="1">Transposase is4</fullName>
    </submittedName>
</protein>
<reference evidence="1" key="1">
    <citation type="submission" date="2022-04" db="EMBL/GenBank/DDBJ databases">
        <title>Chromosome-scale genome assembly of Holotrichia oblita Faldermann.</title>
        <authorList>
            <person name="Rongchong L."/>
        </authorList>
    </citation>
    <scope>NUCLEOTIDE SEQUENCE</scope>
    <source>
        <strain evidence="1">81SQS9</strain>
    </source>
</reference>
<sequence length="198" mass="22715">MKAKIKAAHALLTYISLQFHETKEKYRRNFPKSVFTVTPSSPLSEIDVLGVWGRDATIREVRQTWRRLNGSESYRTVIRERIQRETKSMRFFFGKCTAPFISMLESLPHPEYPYKVYLDNLFVSMNLLNFLCVKGYGGSGTIKENSIPKTCPLPTMKTMQKRDHGSYESAIGKMVKWADSNVITAGSNYYGLHSLGRE</sequence>
<organism evidence="1 2">
    <name type="scientific">Holotrichia oblita</name>
    <name type="common">Chafer beetle</name>
    <dbReference type="NCBI Taxonomy" id="644536"/>
    <lineage>
        <taxon>Eukaryota</taxon>
        <taxon>Metazoa</taxon>
        <taxon>Ecdysozoa</taxon>
        <taxon>Arthropoda</taxon>
        <taxon>Hexapoda</taxon>
        <taxon>Insecta</taxon>
        <taxon>Pterygota</taxon>
        <taxon>Neoptera</taxon>
        <taxon>Endopterygota</taxon>
        <taxon>Coleoptera</taxon>
        <taxon>Polyphaga</taxon>
        <taxon>Scarabaeiformia</taxon>
        <taxon>Scarabaeidae</taxon>
        <taxon>Melolonthinae</taxon>
        <taxon>Holotrichia</taxon>
    </lineage>
</organism>
<evidence type="ECO:0000313" key="1">
    <source>
        <dbReference type="EMBL" id="KAI4466795.1"/>
    </source>
</evidence>
<dbReference type="EMBL" id="CM043016">
    <property type="protein sequence ID" value="KAI4466795.1"/>
    <property type="molecule type" value="Genomic_DNA"/>
</dbReference>
<proteinExistence type="predicted"/>
<dbReference type="Proteomes" id="UP001056778">
    <property type="component" value="Chromosome 2"/>
</dbReference>
<keyword evidence="2" id="KW-1185">Reference proteome</keyword>
<accession>A0ACB9TJE7</accession>